<keyword evidence="9" id="KW-1185">Reference proteome</keyword>
<evidence type="ECO:0000313" key="9">
    <source>
        <dbReference type="Proteomes" id="UP001218788"/>
    </source>
</evidence>
<dbReference type="RefSeq" id="WP_273642073.1">
    <property type="nucleotide sequence ID" value="NZ_JAQQXP010000002.1"/>
</dbReference>
<dbReference type="PANTHER" id="PTHR43050">
    <property type="entry name" value="SERINE / THREONINE RACEMASE FAMILY MEMBER"/>
    <property type="match status" value="1"/>
</dbReference>
<evidence type="ECO:0000256" key="4">
    <source>
        <dbReference type="ARBA" id="ARBA00001946"/>
    </source>
</evidence>
<evidence type="ECO:0000259" key="7">
    <source>
        <dbReference type="Pfam" id="PF00291"/>
    </source>
</evidence>
<dbReference type="EMBL" id="JAQQXP010000002">
    <property type="protein sequence ID" value="MDC8832271.1"/>
    <property type="molecule type" value="Genomic_DNA"/>
</dbReference>
<name>A0ABT5L709_9ALTE</name>
<evidence type="ECO:0000256" key="2">
    <source>
        <dbReference type="ARBA" id="ARBA00001933"/>
    </source>
</evidence>
<reference evidence="8 9" key="1">
    <citation type="submission" date="2022-10" db="EMBL/GenBank/DDBJ databases">
        <title>Alteromonas sp. chi3 Genome sequencing.</title>
        <authorList>
            <person name="Park S."/>
        </authorList>
    </citation>
    <scope>NUCLEOTIDE SEQUENCE [LARGE SCALE GENOMIC DNA]</scope>
    <source>
        <strain evidence="9">chi3</strain>
    </source>
</reference>
<evidence type="ECO:0000256" key="1">
    <source>
        <dbReference type="ARBA" id="ARBA00001913"/>
    </source>
</evidence>
<dbReference type="Pfam" id="PF00291">
    <property type="entry name" value="PALP"/>
    <property type="match status" value="1"/>
</dbReference>
<comment type="caution">
    <text evidence="8">The sequence shown here is derived from an EMBL/GenBank/DDBJ whole genome shotgun (WGS) entry which is preliminary data.</text>
</comment>
<dbReference type="Gene3D" id="3.40.50.1100">
    <property type="match status" value="2"/>
</dbReference>
<feature type="domain" description="Tryptophan synthase beta chain-like PALP" evidence="7">
    <location>
        <begin position="23"/>
        <end position="310"/>
    </location>
</feature>
<dbReference type="InterPro" id="IPR036052">
    <property type="entry name" value="TrpB-like_PALP_sf"/>
</dbReference>
<dbReference type="InterPro" id="IPR001926">
    <property type="entry name" value="TrpB-like_PALP"/>
</dbReference>
<dbReference type="PROSITE" id="PS00165">
    <property type="entry name" value="DEHYDRATASE_SER_THR"/>
    <property type="match status" value="1"/>
</dbReference>
<dbReference type="PANTHER" id="PTHR43050:SF1">
    <property type="entry name" value="SERINE RACEMASE"/>
    <property type="match status" value="1"/>
</dbReference>
<comment type="cofactor">
    <cofactor evidence="1">
        <name>Ca(2+)</name>
        <dbReference type="ChEBI" id="CHEBI:29108"/>
    </cofactor>
</comment>
<keyword evidence="6" id="KW-0663">Pyridoxal phosphate</keyword>
<keyword evidence="5" id="KW-0460">Magnesium</keyword>
<accession>A0ABT5L709</accession>
<protein>
    <submittedName>
        <fullName evidence="8">Serine/threonine dehydratase</fullName>
    </submittedName>
</protein>
<gene>
    <name evidence="8" type="ORF">OIK42_16060</name>
</gene>
<comment type="cofactor">
    <cofactor evidence="2">
        <name>pyridoxal 5'-phosphate</name>
        <dbReference type="ChEBI" id="CHEBI:597326"/>
    </cofactor>
</comment>
<evidence type="ECO:0000256" key="3">
    <source>
        <dbReference type="ARBA" id="ARBA00001936"/>
    </source>
</evidence>
<dbReference type="Proteomes" id="UP001218788">
    <property type="component" value="Unassembled WGS sequence"/>
</dbReference>
<comment type="cofactor">
    <cofactor evidence="4">
        <name>Mg(2+)</name>
        <dbReference type="ChEBI" id="CHEBI:18420"/>
    </cofactor>
</comment>
<evidence type="ECO:0000256" key="6">
    <source>
        <dbReference type="ARBA" id="ARBA00022898"/>
    </source>
</evidence>
<proteinExistence type="predicted"/>
<dbReference type="SUPFAM" id="SSF53686">
    <property type="entry name" value="Tryptophan synthase beta subunit-like PLP-dependent enzymes"/>
    <property type="match status" value="1"/>
</dbReference>
<evidence type="ECO:0000313" key="8">
    <source>
        <dbReference type="EMBL" id="MDC8832271.1"/>
    </source>
</evidence>
<organism evidence="8 9">
    <name type="scientific">Alteromonas gilva</name>
    <dbReference type="NCBI Taxonomy" id="2987522"/>
    <lineage>
        <taxon>Bacteria</taxon>
        <taxon>Pseudomonadati</taxon>
        <taxon>Pseudomonadota</taxon>
        <taxon>Gammaproteobacteria</taxon>
        <taxon>Alteromonadales</taxon>
        <taxon>Alteromonadaceae</taxon>
        <taxon>Alteromonas/Salinimonas group</taxon>
        <taxon>Alteromonas</taxon>
    </lineage>
</organism>
<dbReference type="NCBIfam" id="NF005147">
    <property type="entry name" value="PRK06608.1"/>
    <property type="match status" value="1"/>
</dbReference>
<evidence type="ECO:0000256" key="5">
    <source>
        <dbReference type="ARBA" id="ARBA00022842"/>
    </source>
</evidence>
<sequence>MDSPSLPVNFDDVYQASQRLKGKVTRTPLLQSARLNQWLGQRILFKAECFQTTGAFKLRGATNFITSLLETGNIPRHIVANSSGNHAQAVAFAAAQANIPVTVFSTESISAVKAAATKDYGAELRLFATRPEADEAVKFAAAQDGVVWIPPFNHPLIVAGQGTAALEALQDSNQVDAVFAPCGGGGLLSGTLLATRELAPEAKVIGAEPLVANDAARSLQSGVIESLDGPVSTLADGAATPAVGDITFPLLQQLDDFYEVNEQQIAYWTQWLQHLLKVHVEPTSAMTMAAVAAWAANTPAGQTAMVMLSGGNISQASMAKVWATDYLLQPPIIGEYYDSE</sequence>
<dbReference type="InterPro" id="IPR000634">
    <property type="entry name" value="Ser/Thr_deHydtase_PyrdxlP-BS"/>
</dbReference>
<comment type="cofactor">
    <cofactor evidence="3">
        <name>Mn(2+)</name>
        <dbReference type="ChEBI" id="CHEBI:29035"/>
    </cofactor>
</comment>